<evidence type="ECO:0000313" key="9">
    <source>
        <dbReference type="Proteomes" id="UP000002282"/>
    </source>
</evidence>
<dbReference type="OrthoDB" id="10265785at2759"/>
<evidence type="ECO:0000256" key="4">
    <source>
        <dbReference type="ARBA" id="ARBA00022806"/>
    </source>
</evidence>
<dbReference type="eggNOG" id="KOG1141">
    <property type="taxonomic scope" value="Eukaryota"/>
</dbReference>
<reference evidence="8 9" key="1">
    <citation type="journal article" date="2007" name="Nature">
        <title>Evolution of genes and genomes on the Drosophila phylogeny.</title>
        <authorList>
            <consortium name="Drosophila 12 Genomes Consortium"/>
            <person name="Clark A.G."/>
            <person name="Eisen M.B."/>
            <person name="Smith D.R."/>
            <person name="Bergman C.M."/>
            <person name="Oliver B."/>
            <person name="Markow T.A."/>
            <person name="Kaufman T.C."/>
            <person name="Kellis M."/>
            <person name="Gelbart W."/>
            <person name="Iyer V.N."/>
            <person name="Pollard D.A."/>
            <person name="Sackton T.B."/>
            <person name="Larracuente A.M."/>
            <person name="Singh N.D."/>
            <person name="Abad J.P."/>
            <person name="Abt D.N."/>
            <person name="Adryan B."/>
            <person name="Aguade M."/>
            <person name="Akashi H."/>
            <person name="Anderson W.W."/>
            <person name="Aquadro C.F."/>
            <person name="Ardell D.H."/>
            <person name="Arguello R."/>
            <person name="Artieri C.G."/>
            <person name="Barbash D.A."/>
            <person name="Barker D."/>
            <person name="Barsanti P."/>
            <person name="Batterham P."/>
            <person name="Batzoglou S."/>
            <person name="Begun D."/>
            <person name="Bhutkar A."/>
            <person name="Blanco E."/>
            <person name="Bosak S.A."/>
            <person name="Bradley R.K."/>
            <person name="Brand A.D."/>
            <person name="Brent M.R."/>
            <person name="Brooks A.N."/>
            <person name="Brown R.H."/>
            <person name="Butlin R.K."/>
            <person name="Caggese C."/>
            <person name="Calvi B.R."/>
            <person name="Bernardo de Carvalho A."/>
            <person name="Caspi A."/>
            <person name="Castrezana S."/>
            <person name="Celniker S.E."/>
            <person name="Chang J.L."/>
            <person name="Chapple C."/>
            <person name="Chatterji S."/>
            <person name="Chinwalla A."/>
            <person name="Civetta A."/>
            <person name="Clifton S.W."/>
            <person name="Comeron J.M."/>
            <person name="Costello J.C."/>
            <person name="Coyne J.A."/>
            <person name="Daub J."/>
            <person name="David R.G."/>
            <person name="Delcher A.L."/>
            <person name="Delehaunty K."/>
            <person name="Do C.B."/>
            <person name="Ebling H."/>
            <person name="Edwards K."/>
            <person name="Eickbush T."/>
            <person name="Evans J.D."/>
            <person name="Filipski A."/>
            <person name="Findeiss S."/>
            <person name="Freyhult E."/>
            <person name="Fulton L."/>
            <person name="Fulton R."/>
            <person name="Garcia A.C."/>
            <person name="Gardiner A."/>
            <person name="Garfield D.A."/>
            <person name="Garvin B.E."/>
            <person name="Gibson G."/>
            <person name="Gilbert D."/>
            <person name="Gnerre S."/>
            <person name="Godfrey J."/>
            <person name="Good R."/>
            <person name="Gotea V."/>
            <person name="Gravely B."/>
            <person name="Greenberg A.J."/>
            <person name="Griffiths-Jones S."/>
            <person name="Gross S."/>
            <person name="Guigo R."/>
            <person name="Gustafson E.A."/>
            <person name="Haerty W."/>
            <person name="Hahn M.W."/>
            <person name="Halligan D.L."/>
            <person name="Halpern A.L."/>
            <person name="Halter G.M."/>
            <person name="Han M.V."/>
            <person name="Heger A."/>
            <person name="Hillier L."/>
            <person name="Hinrichs A.S."/>
            <person name="Holmes I."/>
            <person name="Hoskins R.A."/>
            <person name="Hubisz M.J."/>
            <person name="Hultmark D."/>
            <person name="Huntley M.A."/>
            <person name="Jaffe D.B."/>
            <person name="Jagadeeshan S."/>
            <person name="Jeck W.R."/>
            <person name="Johnson J."/>
            <person name="Jones C.D."/>
            <person name="Jordan W.C."/>
            <person name="Karpen G.H."/>
            <person name="Kataoka E."/>
            <person name="Keightley P.D."/>
            <person name="Kheradpour P."/>
            <person name="Kirkness E.F."/>
            <person name="Koerich L.B."/>
            <person name="Kristiansen K."/>
            <person name="Kudrna D."/>
            <person name="Kulathinal R.J."/>
            <person name="Kumar S."/>
            <person name="Kwok R."/>
            <person name="Lander E."/>
            <person name="Langley C.H."/>
            <person name="Lapoint R."/>
            <person name="Lazzaro B.P."/>
            <person name="Lee S.J."/>
            <person name="Levesque L."/>
            <person name="Li R."/>
            <person name="Lin C.F."/>
            <person name="Lin M.F."/>
            <person name="Lindblad-Toh K."/>
            <person name="Llopart A."/>
            <person name="Long M."/>
            <person name="Low L."/>
            <person name="Lozovsky E."/>
            <person name="Lu J."/>
            <person name="Luo M."/>
            <person name="Machado C.A."/>
            <person name="Makalowski W."/>
            <person name="Marzo M."/>
            <person name="Matsuda M."/>
            <person name="Matzkin L."/>
            <person name="McAllister B."/>
            <person name="McBride C.S."/>
            <person name="McKernan B."/>
            <person name="McKernan K."/>
            <person name="Mendez-Lago M."/>
            <person name="Minx P."/>
            <person name="Mollenhauer M.U."/>
            <person name="Montooth K."/>
            <person name="Mount S.M."/>
            <person name="Mu X."/>
            <person name="Myers E."/>
            <person name="Negre B."/>
            <person name="Newfeld S."/>
            <person name="Nielsen R."/>
            <person name="Noor M.A."/>
            <person name="O'Grady P."/>
            <person name="Pachter L."/>
            <person name="Papaceit M."/>
            <person name="Parisi M.J."/>
            <person name="Parisi M."/>
            <person name="Parts L."/>
            <person name="Pedersen J.S."/>
            <person name="Pesole G."/>
            <person name="Phillippy A.M."/>
            <person name="Ponting C.P."/>
            <person name="Pop M."/>
            <person name="Porcelli D."/>
            <person name="Powell J.R."/>
            <person name="Prohaska S."/>
            <person name="Pruitt K."/>
            <person name="Puig M."/>
            <person name="Quesneville H."/>
            <person name="Ram K.R."/>
            <person name="Rand D."/>
            <person name="Rasmussen M.D."/>
            <person name="Reed L.K."/>
            <person name="Reenan R."/>
            <person name="Reily A."/>
            <person name="Remington K.A."/>
            <person name="Rieger T.T."/>
            <person name="Ritchie M.G."/>
            <person name="Robin C."/>
            <person name="Rogers Y.H."/>
            <person name="Rohde C."/>
            <person name="Rozas J."/>
            <person name="Rubenfield M.J."/>
            <person name="Ruiz A."/>
            <person name="Russo S."/>
            <person name="Salzberg S.L."/>
            <person name="Sanchez-Gracia A."/>
            <person name="Saranga D.J."/>
            <person name="Sato H."/>
            <person name="Schaeffer S.W."/>
            <person name="Schatz M.C."/>
            <person name="Schlenke T."/>
            <person name="Schwartz R."/>
            <person name="Segarra C."/>
            <person name="Singh R.S."/>
            <person name="Sirot L."/>
            <person name="Sirota M."/>
            <person name="Sisneros N.B."/>
            <person name="Smith C.D."/>
            <person name="Smith T.F."/>
            <person name="Spieth J."/>
            <person name="Stage D.E."/>
            <person name="Stark A."/>
            <person name="Stephan W."/>
            <person name="Strausberg R.L."/>
            <person name="Strempel S."/>
            <person name="Sturgill D."/>
            <person name="Sutton G."/>
            <person name="Sutton G.G."/>
            <person name="Tao W."/>
            <person name="Teichmann S."/>
            <person name="Tobari Y.N."/>
            <person name="Tomimura Y."/>
            <person name="Tsolas J.M."/>
            <person name="Valente V.L."/>
            <person name="Venter E."/>
            <person name="Venter J.C."/>
            <person name="Vicario S."/>
            <person name="Vieira F.G."/>
            <person name="Vilella A.J."/>
            <person name="Villasante A."/>
            <person name="Walenz B."/>
            <person name="Wang J."/>
            <person name="Wasserman M."/>
            <person name="Watts T."/>
            <person name="Wilson D."/>
            <person name="Wilson R.K."/>
            <person name="Wing R.A."/>
            <person name="Wolfner M.F."/>
            <person name="Wong A."/>
            <person name="Wong G.K."/>
            <person name="Wu C.I."/>
            <person name="Wu G."/>
            <person name="Yamamoto D."/>
            <person name="Yang H.P."/>
            <person name="Yang S.P."/>
            <person name="Yorke J.A."/>
            <person name="Yoshida K."/>
            <person name="Zdobnov E."/>
            <person name="Zhang P."/>
            <person name="Zhang Y."/>
            <person name="Zimin A.V."/>
            <person name="Baldwin J."/>
            <person name="Abdouelleil A."/>
            <person name="Abdulkadir J."/>
            <person name="Abebe A."/>
            <person name="Abera B."/>
            <person name="Abreu J."/>
            <person name="Acer S.C."/>
            <person name="Aftuck L."/>
            <person name="Alexander A."/>
            <person name="An P."/>
            <person name="Anderson E."/>
            <person name="Anderson S."/>
            <person name="Arachi H."/>
            <person name="Azer M."/>
            <person name="Bachantsang P."/>
            <person name="Barry A."/>
            <person name="Bayul T."/>
            <person name="Berlin A."/>
            <person name="Bessette D."/>
            <person name="Bloom T."/>
            <person name="Blye J."/>
            <person name="Boguslavskiy L."/>
            <person name="Bonnet C."/>
            <person name="Boukhgalter B."/>
            <person name="Bourzgui I."/>
            <person name="Brown A."/>
            <person name="Cahill P."/>
            <person name="Channer S."/>
            <person name="Cheshatsang Y."/>
            <person name="Chuda L."/>
            <person name="Citroen M."/>
            <person name="Collymore A."/>
            <person name="Cooke P."/>
            <person name="Costello M."/>
            <person name="D'Aco K."/>
            <person name="Daza R."/>
            <person name="De Haan G."/>
            <person name="DeGray S."/>
            <person name="DeMaso C."/>
            <person name="Dhargay N."/>
            <person name="Dooley K."/>
            <person name="Dooley E."/>
            <person name="Doricent M."/>
            <person name="Dorje P."/>
            <person name="Dorjee K."/>
            <person name="Dupes A."/>
            <person name="Elong R."/>
            <person name="Falk J."/>
            <person name="Farina A."/>
            <person name="Faro S."/>
            <person name="Ferguson D."/>
            <person name="Fisher S."/>
            <person name="Foley C.D."/>
            <person name="Franke A."/>
            <person name="Friedrich D."/>
            <person name="Gadbois L."/>
            <person name="Gearin G."/>
            <person name="Gearin C.R."/>
            <person name="Giannoukos G."/>
            <person name="Goode T."/>
            <person name="Graham J."/>
            <person name="Grandbois E."/>
            <person name="Grewal S."/>
            <person name="Gyaltsen K."/>
            <person name="Hafez N."/>
            <person name="Hagos B."/>
            <person name="Hall J."/>
            <person name="Henson C."/>
            <person name="Hollinger A."/>
            <person name="Honan T."/>
            <person name="Huard M.D."/>
            <person name="Hughes L."/>
            <person name="Hurhula B."/>
            <person name="Husby M.E."/>
            <person name="Kamat A."/>
            <person name="Kanga B."/>
            <person name="Kashin S."/>
            <person name="Khazanovich D."/>
            <person name="Kisner P."/>
            <person name="Lance K."/>
            <person name="Lara M."/>
            <person name="Lee W."/>
            <person name="Lennon N."/>
            <person name="Letendre F."/>
            <person name="LeVine R."/>
            <person name="Lipovsky A."/>
            <person name="Liu X."/>
            <person name="Liu J."/>
            <person name="Liu S."/>
            <person name="Lokyitsang T."/>
            <person name="Lokyitsang Y."/>
            <person name="Lubonja R."/>
            <person name="Lui A."/>
            <person name="MacDonald P."/>
            <person name="Magnisalis V."/>
            <person name="Maru K."/>
            <person name="Matthews C."/>
            <person name="McCusker W."/>
            <person name="McDonough S."/>
            <person name="Mehta T."/>
            <person name="Meldrim J."/>
            <person name="Meneus L."/>
            <person name="Mihai O."/>
            <person name="Mihalev A."/>
            <person name="Mihova T."/>
            <person name="Mittelman R."/>
            <person name="Mlenga V."/>
            <person name="Montmayeur A."/>
            <person name="Mulrain L."/>
            <person name="Navidi A."/>
            <person name="Naylor J."/>
            <person name="Negash T."/>
            <person name="Nguyen T."/>
            <person name="Nguyen N."/>
            <person name="Nicol R."/>
            <person name="Norbu C."/>
            <person name="Norbu N."/>
            <person name="Novod N."/>
            <person name="O'Neill B."/>
            <person name="Osman S."/>
            <person name="Markiewicz E."/>
            <person name="Oyono O.L."/>
            <person name="Patti C."/>
            <person name="Phunkhang P."/>
            <person name="Pierre F."/>
            <person name="Priest M."/>
            <person name="Raghuraman S."/>
            <person name="Rege F."/>
            <person name="Reyes R."/>
            <person name="Rise C."/>
            <person name="Rogov P."/>
            <person name="Ross K."/>
            <person name="Ryan E."/>
            <person name="Settipalli S."/>
            <person name="Shea T."/>
            <person name="Sherpa N."/>
            <person name="Shi L."/>
            <person name="Shih D."/>
            <person name="Sparrow T."/>
            <person name="Spaulding J."/>
            <person name="Stalker J."/>
            <person name="Stange-Thomann N."/>
            <person name="Stavropoulos S."/>
            <person name="Stone C."/>
            <person name="Strader C."/>
            <person name="Tesfaye S."/>
            <person name="Thomson T."/>
            <person name="Thoulutsang Y."/>
            <person name="Thoulutsang D."/>
            <person name="Topham K."/>
            <person name="Topping I."/>
            <person name="Tsamla T."/>
            <person name="Vassiliev H."/>
            <person name="Vo A."/>
            <person name="Wangchuk T."/>
            <person name="Wangdi T."/>
            <person name="Weiand M."/>
            <person name="Wilkinson J."/>
            <person name="Wilson A."/>
            <person name="Yadav S."/>
            <person name="Young G."/>
            <person name="Yu Q."/>
            <person name="Zembek L."/>
            <person name="Zhong D."/>
            <person name="Zimmer A."/>
            <person name="Zwirko Z."/>
            <person name="Jaffe D.B."/>
            <person name="Alvarez P."/>
            <person name="Brockman W."/>
            <person name="Butler J."/>
            <person name="Chin C."/>
            <person name="Gnerre S."/>
            <person name="Grabherr M."/>
            <person name="Kleber M."/>
            <person name="Mauceli E."/>
            <person name="MacCallum I."/>
        </authorList>
    </citation>
    <scope>NUCLEOTIDE SEQUENCE [LARGE SCALE GENOMIC DNA]</scope>
    <source>
        <strain evidence="9">Tai18E2 / Tucson 14021-0261.01</strain>
    </source>
</reference>
<feature type="domain" description="Helicase ATP-binding" evidence="6">
    <location>
        <begin position="1"/>
        <end position="63"/>
    </location>
</feature>
<keyword evidence="5" id="KW-0067">ATP-binding</keyword>
<accession>A0A0R1EDA2</accession>
<dbReference type="GO" id="GO:0016787">
    <property type="term" value="F:hydrolase activity"/>
    <property type="evidence" value="ECO:0007669"/>
    <property type="project" value="UniProtKB-KW"/>
</dbReference>
<dbReference type="InterPro" id="IPR001650">
    <property type="entry name" value="Helicase_C-like"/>
</dbReference>
<dbReference type="InterPro" id="IPR014001">
    <property type="entry name" value="Helicase_ATP-bd"/>
</dbReference>
<name>A0A0R1EDA2_DROYA</name>
<dbReference type="EMBL" id="CH892605">
    <property type="protein sequence ID" value="KRK05154.1"/>
    <property type="molecule type" value="Genomic_DNA"/>
</dbReference>
<evidence type="ECO:0000256" key="5">
    <source>
        <dbReference type="ARBA" id="ARBA00022840"/>
    </source>
</evidence>
<gene>
    <name evidence="8" type="primary">Dyak\GE19740</name>
    <name evidence="8" type="synonym">dyak_GLEANR_360</name>
    <name evidence="8" type="synonym">GE19740</name>
    <name evidence="8" type="ORF">Dyak_GE19740</name>
</gene>
<keyword evidence="9" id="KW-1185">Reference proteome</keyword>
<dbReference type="PANTHER" id="PTHR47958">
    <property type="entry name" value="ATP-DEPENDENT RNA HELICASE DBP3"/>
    <property type="match status" value="1"/>
</dbReference>
<keyword evidence="2" id="KW-0547">Nucleotide-binding</keyword>
<dbReference type="AlphaFoldDB" id="A0A0R1EDA2"/>
<evidence type="ECO:0000256" key="1">
    <source>
        <dbReference type="ARBA" id="ARBA00012552"/>
    </source>
</evidence>
<evidence type="ECO:0000256" key="2">
    <source>
        <dbReference type="ARBA" id="ARBA00022741"/>
    </source>
</evidence>
<dbReference type="Pfam" id="PF00270">
    <property type="entry name" value="DEAD"/>
    <property type="match status" value="1"/>
</dbReference>
<proteinExistence type="predicted"/>
<protein>
    <recommendedName>
        <fullName evidence="1">RNA helicase</fullName>
        <ecNumber evidence="1">3.6.4.13</ecNumber>
    </recommendedName>
</protein>
<dbReference type="GO" id="GO:0010468">
    <property type="term" value="P:regulation of gene expression"/>
    <property type="evidence" value="ECO:0007669"/>
    <property type="project" value="UniProtKB-ARBA"/>
</dbReference>
<dbReference type="CDD" id="cd18787">
    <property type="entry name" value="SF2_C_DEAD"/>
    <property type="match status" value="1"/>
</dbReference>
<dbReference type="SUPFAM" id="SSF52540">
    <property type="entry name" value="P-loop containing nucleoside triphosphate hydrolases"/>
    <property type="match status" value="1"/>
</dbReference>
<reference evidence="8 9" key="2">
    <citation type="journal article" date="2007" name="PLoS Biol.">
        <title>Principles of genome evolution in the Drosophila melanogaster species group.</title>
        <authorList>
            <person name="Ranz J.M."/>
            <person name="Maurin D."/>
            <person name="Chan Y.S."/>
            <person name="von Grotthuss M."/>
            <person name="Hillier L.W."/>
            <person name="Roote J."/>
            <person name="Ashburner M."/>
            <person name="Bergman C.M."/>
        </authorList>
    </citation>
    <scope>NUCLEOTIDE SEQUENCE [LARGE SCALE GENOMIC DNA]</scope>
    <source>
        <strain evidence="9">Tai18E2 / Tucson 14021-0261.01</strain>
    </source>
</reference>
<dbReference type="Pfam" id="PF00271">
    <property type="entry name" value="Helicase_C"/>
    <property type="match status" value="1"/>
</dbReference>
<dbReference type="PROSITE" id="PS51194">
    <property type="entry name" value="HELICASE_CTER"/>
    <property type="match status" value="1"/>
</dbReference>
<evidence type="ECO:0000256" key="3">
    <source>
        <dbReference type="ARBA" id="ARBA00022801"/>
    </source>
</evidence>
<evidence type="ECO:0000259" key="6">
    <source>
        <dbReference type="PROSITE" id="PS51192"/>
    </source>
</evidence>
<dbReference type="InterPro" id="IPR027417">
    <property type="entry name" value="P-loop_NTPase"/>
</dbReference>
<dbReference type="PROSITE" id="PS51192">
    <property type="entry name" value="HELICASE_ATP_BIND_1"/>
    <property type="match status" value="1"/>
</dbReference>
<keyword evidence="4" id="KW-0347">Helicase</keyword>
<dbReference type="GO" id="GO:0005524">
    <property type="term" value="F:ATP binding"/>
    <property type="evidence" value="ECO:0007669"/>
    <property type="project" value="UniProtKB-KW"/>
</dbReference>
<organism evidence="8 9">
    <name type="scientific">Drosophila yakuba</name>
    <name type="common">Fruit fly</name>
    <dbReference type="NCBI Taxonomy" id="7245"/>
    <lineage>
        <taxon>Eukaryota</taxon>
        <taxon>Metazoa</taxon>
        <taxon>Ecdysozoa</taxon>
        <taxon>Arthropoda</taxon>
        <taxon>Hexapoda</taxon>
        <taxon>Insecta</taxon>
        <taxon>Pterygota</taxon>
        <taxon>Neoptera</taxon>
        <taxon>Endopterygota</taxon>
        <taxon>Diptera</taxon>
        <taxon>Brachycera</taxon>
        <taxon>Muscomorpha</taxon>
        <taxon>Ephydroidea</taxon>
        <taxon>Drosophilidae</taxon>
        <taxon>Drosophila</taxon>
        <taxon>Sophophora</taxon>
    </lineage>
</organism>
<sequence length="209" mass="23675">MKKIIVFVLDEADVMIATQGHHDQCIRIHKMLNTQCQMLFFSATYDKEVMDFARLIVADPTIIRLMREEESLENIKQYYVRCKNEEGKYNAIQNIYGCISVGQAIIFCHTRRTAAWLAAKMTSDGHSVAVLSGDLTVEQRLAVLDRFRSGLEKVLITTNVLSRGKSGIAINLLTDEKTMKVCSDIEKHFNKKIEVLNTDSADDIEKIGT</sequence>
<dbReference type="eggNOG" id="KOG0332">
    <property type="taxonomic scope" value="Eukaryota"/>
</dbReference>
<dbReference type="GO" id="GO:0003676">
    <property type="term" value="F:nucleic acid binding"/>
    <property type="evidence" value="ECO:0007669"/>
    <property type="project" value="InterPro"/>
</dbReference>
<dbReference type="InterPro" id="IPR011545">
    <property type="entry name" value="DEAD/DEAH_box_helicase_dom"/>
</dbReference>
<dbReference type="GO" id="GO:0003724">
    <property type="term" value="F:RNA helicase activity"/>
    <property type="evidence" value="ECO:0007669"/>
    <property type="project" value="UniProtKB-EC"/>
</dbReference>
<keyword evidence="3" id="KW-0378">Hydrolase</keyword>
<evidence type="ECO:0000313" key="8">
    <source>
        <dbReference type="EMBL" id="KRK05154.1"/>
    </source>
</evidence>
<dbReference type="Proteomes" id="UP000002282">
    <property type="component" value="Unassembled WGS sequence"/>
</dbReference>
<evidence type="ECO:0000259" key="7">
    <source>
        <dbReference type="PROSITE" id="PS51194"/>
    </source>
</evidence>
<dbReference type="EC" id="3.6.4.13" evidence="1"/>
<feature type="domain" description="Helicase C-terminal" evidence="7">
    <location>
        <begin position="74"/>
        <end position="209"/>
    </location>
</feature>
<dbReference type="Gene3D" id="3.40.50.300">
    <property type="entry name" value="P-loop containing nucleotide triphosphate hydrolases"/>
    <property type="match status" value="2"/>
</dbReference>